<keyword evidence="1" id="KW-0175">Coiled coil</keyword>
<feature type="coiled-coil region" evidence="1">
    <location>
        <begin position="158"/>
        <end position="185"/>
    </location>
</feature>
<name>A0A8J4WC19_9STRA</name>
<protein>
    <recommendedName>
        <fullName evidence="4">HTH luxR-type domain-containing protein</fullName>
    </recommendedName>
</protein>
<evidence type="ECO:0000313" key="2">
    <source>
        <dbReference type="EMBL" id="KAF4326168.1"/>
    </source>
</evidence>
<proteinExistence type="predicted"/>
<comment type="caution">
    <text evidence="2">The sequence shown here is derived from an EMBL/GenBank/DDBJ whole genome shotgun (WGS) entry which is preliminary data.</text>
</comment>
<gene>
    <name evidence="2" type="ORF">G195_000011</name>
</gene>
<evidence type="ECO:0008006" key="4">
    <source>
        <dbReference type="Google" id="ProtNLM"/>
    </source>
</evidence>
<dbReference type="Proteomes" id="UP000702964">
    <property type="component" value="Unassembled WGS sequence"/>
</dbReference>
<organism evidence="2 3">
    <name type="scientific">Phytophthora kernoviae 00238/432</name>
    <dbReference type="NCBI Taxonomy" id="1284355"/>
    <lineage>
        <taxon>Eukaryota</taxon>
        <taxon>Sar</taxon>
        <taxon>Stramenopiles</taxon>
        <taxon>Oomycota</taxon>
        <taxon>Peronosporomycetes</taxon>
        <taxon>Peronosporales</taxon>
        <taxon>Peronosporaceae</taxon>
        <taxon>Phytophthora</taxon>
    </lineage>
</organism>
<evidence type="ECO:0000313" key="3">
    <source>
        <dbReference type="Proteomes" id="UP000702964"/>
    </source>
</evidence>
<reference evidence="2" key="1">
    <citation type="journal article" date="2015" name="Genom Data">
        <title>Draft genome sequences of Phytophthora kernoviae and Phytophthora ramorum lineage EU2 from Scotland.</title>
        <authorList>
            <person name="Sambles C."/>
            <person name="Schlenzig A."/>
            <person name="O'Neill P."/>
            <person name="Grant M."/>
            <person name="Studholme D.J."/>
        </authorList>
    </citation>
    <scope>NUCLEOTIDE SEQUENCE</scope>
    <source>
        <strain evidence="2">00238/432</strain>
    </source>
</reference>
<dbReference type="Gene3D" id="1.10.10.10">
    <property type="entry name" value="Winged helix-like DNA-binding domain superfamily/Winged helix DNA-binding domain"/>
    <property type="match status" value="1"/>
</dbReference>
<dbReference type="InterPro" id="IPR036388">
    <property type="entry name" value="WH-like_DNA-bd_sf"/>
</dbReference>
<dbReference type="GO" id="GO:0003677">
    <property type="term" value="F:DNA binding"/>
    <property type="evidence" value="ECO:0007669"/>
    <property type="project" value="InterPro"/>
</dbReference>
<dbReference type="InterPro" id="IPR016032">
    <property type="entry name" value="Sig_transdc_resp-reg_C-effctor"/>
</dbReference>
<evidence type="ECO:0000256" key="1">
    <source>
        <dbReference type="SAM" id="Coils"/>
    </source>
</evidence>
<dbReference type="GO" id="GO:0006355">
    <property type="term" value="P:regulation of DNA-templated transcription"/>
    <property type="evidence" value="ECO:0007669"/>
    <property type="project" value="InterPro"/>
</dbReference>
<dbReference type="AlphaFoldDB" id="A0A8J4WC19"/>
<reference evidence="2" key="2">
    <citation type="submission" date="2020-02" db="EMBL/GenBank/DDBJ databases">
        <authorList>
            <person name="Studholme D.J."/>
        </authorList>
    </citation>
    <scope>NUCLEOTIDE SEQUENCE</scope>
    <source>
        <strain evidence="2">00238/432</strain>
    </source>
</reference>
<dbReference type="SUPFAM" id="SSF46894">
    <property type="entry name" value="C-terminal effector domain of the bipartite response regulators"/>
    <property type="match status" value="1"/>
</dbReference>
<accession>A0A8J4WC19</accession>
<sequence>MAQIEESLGYRPAEDEMSELLKVTVERYREIAMFSDELQHYDGMENFEFANKDERSIEEEVTNRLYVKQLLEDPMFTDFEKKVMCLVLEDASNNNTQIAERLNVYPMTINRTLARIRSKIESRKSDVKEEKTKNPSKYEREISVLAQETKERNENLCIEDITELLEDAEAIIAHHQELLTKAKAHRSDFHGQVAQVETAVKLVDGLKTAVVTPEEGLN</sequence>
<dbReference type="EMBL" id="AOFI03000001">
    <property type="protein sequence ID" value="KAF4326168.1"/>
    <property type="molecule type" value="Genomic_DNA"/>
</dbReference>